<keyword evidence="2 3" id="KW-0378">Hydrolase</keyword>
<comment type="caution">
    <text evidence="3">The sequence shown here is derived from an EMBL/GenBank/DDBJ whole genome shotgun (WGS) entry which is preliminary data.</text>
</comment>
<dbReference type="GO" id="GO:0016787">
    <property type="term" value="F:hydrolase activity"/>
    <property type="evidence" value="ECO:0007669"/>
    <property type="project" value="UniProtKB-KW"/>
</dbReference>
<dbReference type="Proteomes" id="UP001159257">
    <property type="component" value="Unassembled WGS sequence"/>
</dbReference>
<dbReference type="Gene3D" id="3.10.129.10">
    <property type="entry name" value="Hotdog Thioesterase"/>
    <property type="match status" value="1"/>
</dbReference>
<gene>
    <name evidence="3" type="ORF">SAMN04487964_11437</name>
</gene>
<dbReference type="InterPro" id="IPR050563">
    <property type="entry name" value="4-hydroxybenzoyl-CoA_TE"/>
</dbReference>
<evidence type="ECO:0000313" key="4">
    <source>
        <dbReference type="Proteomes" id="UP001159257"/>
    </source>
</evidence>
<dbReference type="EMBL" id="FXWV01000014">
    <property type="protein sequence ID" value="SMR77546.1"/>
    <property type="molecule type" value="Genomic_DNA"/>
</dbReference>
<reference evidence="3 4" key="1">
    <citation type="submission" date="2017-05" db="EMBL/GenBank/DDBJ databases">
        <authorList>
            <person name="Varghese N."/>
            <person name="Submissions S."/>
        </authorList>
    </citation>
    <scope>NUCLEOTIDE SEQUENCE [LARGE SCALE GENOMIC DNA]</scope>
    <source>
        <strain evidence="3 4">CGMCC 1.7287</strain>
    </source>
</reference>
<protein>
    <submittedName>
        <fullName evidence="3">Acyl-CoA thioester hydrolase</fullName>
    </submittedName>
</protein>
<evidence type="ECO:0000256" key="2">
    <source>
        <dbReference type="ARBA" id="ARBA00022801"/>
    </source>
</evidence>
<accession>A0ABY1S2Q3</accession>
<dbReference type="PANTHER" id="PTHR31793:SF27">
    <property type="entry name" value="NOVEL THIOESTERASE SUPERFAMILY DOMAIN AND SAPOSIN A-TYPE DOMAIN CONTAINING PROTEIN (0610012H03RIK)"/>
    <property type="match status" value="1"/>
</dbReference>
<dbReference type="SUPFAM" id="SSF54637">
    <property type="entry name" value="Thioesterase/thiol ester dehydrase-isomerase"/>
    <property type="match status" value="1"/>
</dbReference>
<evidence type="ECO:0000313" key="3">
    <source>
        <dbReference type="EMBL" id="SMR77546.1"/>
    </source>
</evidence>
<proteinExistence type="inferred from homology"/>
<organism evidence="3 4">
    <name type="scientific">Marinobacterium sediminicola</name>
    <dbReference type="NCBI Taxonomy" id="518898"/>
    <lineage>
        <taxon>Bacteria</taxon>
        <taxon>Pseudomonadati</taxon>
        <taxon>Pseudomonadota</taxon>
        <taxon>Gammaproteobacteria</taxon>
        <taxon>Oceanospirillales</taxon>
        <taxon>Oceanospirillaceae</taxon>
        <taxon>Marinobacterium</taxon>
    </lineage>
</organism>
<dbReference type="InterPro" id="IPR029069">
    <property type="entry name" value="HotDog_dom_sf"/>
</dbReference>
<evidence type="ECO:0000256" key="1">
    <source>
        <dbReference type="ARBA" id="ARBA00005953"/>
    </source>
</evidence>
<dbReference type="PANTHER" id="PTHR31793">
    <property type="entry name" value="4-HYDROXYBENZOYL-COA THIOESTERASE FAMILY MEMBER"/>
    <property type="match status" value="1"/>
</dbReference>
<comment type="similarity">
    <text evidence="1">Belongs to the 4-hydroxybenzoyl-CoA thioesterase family.</text>
</comment>
<keyword evidence="4" id="KW-1185">Reference proteome</keyword>
<dbReference type="CDD" id="cd00586">
    <property type="entry name" value="4HBT"/>
    <property type="match status" value="1"/>
</dbReference>
<sequence>METMKNKANPVLDDFPAKAFDKIRYSDTDRQGHVNNAVFSTFLETGRVEMLLSPEEPMLSEGTSFVIANLNLQLLAEIHWPGKVDIGTGVLSIGNSSIRLYQGVFQNGRCVATAETVIVQVDDTTARSSSLSEQARALLSRYQFDQ</sequence>
<dbReference type="Pfam" id="PF13279">
    <property type="entry name" value="4HBT_2"/>
    <property type="match status" value="1"/>
</dbReference>
<name>A0ABY1S2Q3_9GAMM</name>